<dbReference type="EMBL" id="JADFTS010000003">
    <property type="protein sequence ID" value="KAF9614703.1"/>
    <property type="molecule type" value="Genomic_DNA"/>
</dbReference>
<comment type="caution">
    <text evidence="1">The sequence shown here is derived from an EMBL/GenBank/DDBJ whole genome shotgun (WGS) entry which is preliminary data.</text>
</comment>
<gene>
    <name evidence="1" type="ORF">IFM89_019831</name>
</gene>
<dbReference type="Proteomes" id="UP000631114">
    <property type="component" value="Unassembled WGS sequence"/>
</dbReference>
<accession>A0A835IDR5</accession>
<evidence type="ECO:0000313" key="2">
    <source>
        <dbReference type="Proteomes" id="UP000631114"/>
    </source>
</evidence>
<sequence>MPSSSPILNNISNKICKLMMCKLALTSHKIHAEKDRGGLGRFSNVMMKGFSNLGKRMPGRRILVLYLRATPNAILDTRNITVKSWIVTMRMTCQKWIWVADKGSPLHRWDFEIKRNGLHTMNEGSNAKGGIPIWCEDAGMP</sequence>
<name>A0A835IDR5_9MAGN</name>
<proteinExistence type="predicted"/>
<reference evidence="1 2" key="1">
    <citation type="submission" date="2020-10" db="EMBL/GenBank/DDBJ databases">
        <title>The Coptis chinensis genome and diversification of protoberbering-type alkaloids.</title>
        <authorList>
            <person name="Wang B."/>
            <person name="Shu S."/>
            <person name="Song C."/>
            <person name="Liu Y."/>
        </authorList>
    </citation>
    <scope>NUCLEOTIDE SEQUENCE [LARGE SCALE GENOMIC DNA]</scope>
    <source>
        <strain evidence="1">HL-2020</strain>
        <tissue evidence="1">Leaf</tissue>
    </source>
</reference>
<protein>
    <submittedName>
        <fullName evidence="1">Uncharacterized protein</fullName>
    </submittedName>
</protein>
<organism evidence="1 2">
    <name type="scientific">Coptis chinensis</name>
    <dbReference type="NCBI Taxonomy" id="261450"/>
    <lineage>
        <taxon>Eukaryota</taxon>
        <taxon>Viridiplantae</taxon>
        <taxon>Streptophyta</taxon>
        <taxon>Embryophyta</taxon>
        <taxon>Tracheophyta</taxon>
        <taxon>Spermatophyta</taxon>
        <taxon>Magnoliopsida</taxon>
        <taxon>Ranunculales</taxon>
        <taxon>Ranunculaceae</taxon>
        <taxon>Coptidoideae</taxon>
        <taxon>Coptis</taxon>
    </lineage>
</organism>
<evidence type="ECO:0000313" key="1">
    <source>
        <dbReference type="EMBL" id="KAF9614703.1"/>
    </source>
</evidence>
<keyword evidence="2" id="KW-1185">Reference proteome</keyword>
<dbReference type="AlphaFoldDB" id="A0A835IDR5"/>